<protein>
    <submittedName>
        <fullName evidence="2">Uncharacterized protein</fullName>
    </submittedName>
</protein>
<gene>
    <name evidence="2" type="ORF">PLEOSDRAFT_160847</name>
</gene>
<reference evidence="3" key="1">
    <citation type="journal article" date="2014" name="Proc. Natl. Acad. Sci. U.S.A.">
        <title>Extensive sampling of basidiomycete genomes demonstrates inadequacy of the white-rot/brown-rot paradigm for wood decay fungi.</title>
        <authorList>
            <person name="Riley R."/>
            <person name="Salamov A.A."/>
            <person name="Brown D.W."/>
            <person name="Nagy L.G."/>
            <person name="Floudas D."/>
            <person name="Held B.W."/>
            <person name="Levasseur A."/>
            <person name="Lombard V."/>
            <person name="Morin E."/>
            <person name="Otillar R."/>
            <person name="Lindquist E.A."/>
            <person name="Sun H."/>
            <person name="LaButti K.M."/>
            <person name="Schmutz J."/>
            <person name="Jabbour D."/>
            <person name="Luo H."/>
            <person name="Baker S.E."/>
            <person name="Pisabarro A.G."/>
            <person name="Walton J.D."/>
            <person name="Blanchette R.A."/>
            <person name="Henrissat B."/>
            <person name="Martin F."/>
            <person name="Cullen D."/>
            <person name="Hibbett D.S."/>
            <person name="Grigoriev I.V."/>
        </authorList>
    </citation>
    <scope>NUCLEOTIDE SEQUENCE [LARGE SCALE GENOMIC DNA]</scope>
    <source>
        <strain evidence="3">PC15</strain>
    </source>
</reference>
<name>A0A067NRK9_PLEO1</name>
<evidence type="ECO:0000256" key="1">
    <source>
        <dbReference type="SAM" id="MobiDB-lite"/>
    </source>
</evidence>
<organism evidence="2 3">
    <name type="scientific">Pleurotus ostreatus (strain PC15)</name>
    <name type="common">Oyster mushroom</name>
    <dbReference type="NCBI Taxonomy" id="1137138"/>
    <lineage>
        <taxon>Eukaryota</taxon>
        <taxon>Fungi</taxon>
        <taxon>Dikarya</taxon>
        <taxon>Basidiomycota</taxon>
        <taxon>Agaricomycotina</taxon>
        <taxon>Agaricomycetes</taxon>
        <taxon>Agaricomycetidae</taxon>
        <taxon>Agaricales</taxon>
        <taxon>Pleurotineae</taxon>
        <taxon>Pleurotaceae</taxon>
        <taxon>Pleurotus</taxon>
    </lineage>
</organism>
<feature type="region of interest" description="Disordered" evidence="1">
    <location>
        <begin position="484"/>
        <end position="504"/>
    </location>
</feature>
<dbReference type="AlphaFoldDB" id="A0A067NRK9"/>
<dbReference type="VEuPathDB" id="FungiDB:PLEOSDRAFT_160847"/>
<dbReference type="InParanoid" id="A0A067NRK9"/>
<dbReference type="OrthoDB" id="3261690at2759"/>
<dbReference type="HOGENOM" id="CLU_327899_0_0_1"/>
<dbReference type="Proteomes" id="UP000027073">
    <property type="component" value="Unassembled WGS sequence"/>
</dbReference>
<proteinExistence type="predicted"/>
<accession>A0A067NRK9</accession>
<feature type="compositionally biased region" description="Acidic residues" evidence="1">
    <location>
        <begin position="487"/>
        <end position="501"/>
    </location>
</feature>
<evidence type="ECO:0000313" key="2">
    <source>
        <dbReference type="EMBL" id="KDQ26251.1"/>
    </source>
</evidence>
<evidence type="ECO:0000313" key="3">
    <source>
        <dbReference type="Proteomes" id="UP000027073"/>
    </source>
</evidence>
<sequence>MDLSVAQFCQRAQELMNSDDAAFVRYVLNGVDEGEEIRLNPLLDALQDEEEVEARRDYDSLLGIADDILTLETLAIHKVPNICVGKWGTRGSVRALIPGLYRANRSPQLTQDEMKSFYNQGLRPAIVELTPAQSAEWPSTYEGEMWRARGRTGQLALSSKVVDAWYVSMIGQRIRSSLEENGVAWGRGLVFLHEIRGVKHGSGHSVGADAADRTLGDWLADHDLSREEMGESGTWYIDVGVEFVSLEERCLAWRTDSHRHIVEAVISIPENRAASISRPGSSKYTRDMVSHMPSISGCRISPGLHTRGPYDVRYFQLYTTDKALTYRPEGYHRGKFITPSDILKGKVDTFIEGLYDTYSNAASRNWSLARMEVRVPLEHAEEVLLLQHLSAARTWLISFHKKVFWSLRAYRAAALKFVLQWQADYDGSLRVKMPALLLTAAASWLINSLHSSPDKGASCKQLMKAVLPLEDRSEVHLDVMAFGTPTDDNDVGSDGESDNEESGLVPTWSRGLVFLNAIRLGEGIPVPRFRDNTGRLTENAFTFFFGTNLKGIQHFDFGTTIRRPPNPDRIRNKVTKTPKLWPEAENRELDHPFTIPDDAIHRIQPMDQDEGSDLGDDDTVDDGLPGNVNDALELIWKEFLVDLAEKSPNRSSRQDPSYCRLDANQRKRIRESAYIGDPTEFFDDFQWKYASVEEWRRVFSRLFPDKTQDVSGRVQGYHTTRWFQDWIKLRARVDSVGLEDMRKQLKRRVNRFCWLPFAQTDKLWTTKAQTGKGWAYMEEWMNSDSPSTAKRPCPAIYINPNRRR</sequence>
<dbReference type="EMBL" id="KL198010">
    <property type="protein sequence ID" value="KDQ26251.1"/>
    <property type="molecule type" value="Genomic_DNA"/>
</dbReference>